<dbReference type="AlphaFoldDB" id="A0A855F869"/>
<accession>A0A855F869</accession>
<dbReference type="GeneID" id="93754825"/>
<evidence type="ECO:0000256" key="5">
    <source>
        <dbReference type="SAM" id="Phobius"/>
    </source>
</evidence>
<organism evidence="6 7">
    <name type="scientific">Raoultella ornithinolytica</name>
    <name type="common">Klebsiella ornithinolytica</name>
    <dbReference type="NCBI Taxonomy" id="54291"/>
    <lineage>
        <taxon>Bacteria</taxon>
        <taxon>Pseudomonadati</taxon>
        <taxon>Pseudomonadota</taxon>
        <taxon>Gammaproteobacteria</taxon>
        <taxon>Enterobacterales</taxon>
        <taxon>Enterobacteriaceae</taxon>
        <taxon>Klebsiella/Raoultella group</taxon>
        <taxon>Raoultella</taxon>
    </lineage>
</organism>
<feature type="transmembrane region" description="Helical" evidence="5">
    <location>
        <begin position="139"/>
        <end position="160"/>
    </location>
</feature>
<feature type="transmembrane region" description="Helical" evidence="5">
    <location>
        <begin position="116"/>
        <end position="133"/>
    </location>
</feature>
<proteinExistence type="predicted"/>
<evidence type="ECO:0000313" key="6">
    <source>
        <dbReference type="EMBL" id="PIK84349.1"/>
    </source>
</evidence>
<dbReference type="PROSITE" id="PS50244">
    <property type="entry name" value="S5A_REDUCTASE"/>
    <property type="match status" value="1"/>
</dbReference>
<dbReference type="Proteomes" id="UP000229713">
    <property type="component" value="Unassembled WGS sequence"/>
</dbReference>
<feature type="transmembrane region" description="Helical" evidence="5">
    <location>
        <begin position="46"/>
        <end position="76"/>
    </location>
</feature>
<name>A0A855F869_RAOOR</name>
<dbReference type="InterPro" id="IPR007269">
    <property type="entry name" value="ICMT_MeTrfase"/>
</dbReference>
<evidence type="ECO:0000256" key="2">
    <source>
        <dbReference type="ARBA" id="ARBA00022692"/>
    </source>
</evidence>
<evidence type="ECO:0000256" key="3">
    <source>
        <dbReference type="ARBA" id="ARBA00022989"/>
    </source>
</evidence>
<evidence type="ECO:0000256" key="4">
    <source>
        <dbReference type="ARBA" id="ARBA00023136"/>
    </source>
</evidence>
<dbReference type="GO" id="GO:0004671">
    <property type="term" value="F:protein C-terminal S-isoprenylcysteine carboxyl O-methyltransferase activity"/>
    <property type="evidence" value="ECO:0007669"/>
    <property type="project" value="InterPro"/>
</dbReference>
<protein>
    <recommendedName>
        <fullName evidence="8">Steroid 5-alpha reductase C-terminal domain-containing protein</fullName>
    </recommendedName>
</protein>
<dbReference type="EMBL" id="NKYI01000017">
    <property type="protein sequence ID" value="PIK84349.1"/>
    <property type="molecule type" value="Genomic_DNA"/>
</dbReference>
<evidence type="ECO:0000313" key="7">
    <source>
        <dbReference type="Proteomes" id="UP000229713"/>
    </source>
</evidence>
<evidence type="ECO:0008006" key="8">
    <source>
        <dbReference type="Google" id="ProtNLM"/>
    </source>
</evidence>
<dbReference type="GO" id="GO:0016020">
    <property type="term" value="C:membrane"/>
    <property type="evidence" value="ECO:0007669"/>
    <property type="project" value="UniProtKB-SubCell"/>
</dbReference>
<dbReference type="Pfam" id="PF04140">
    <property type="entry name" value="ICMT"/>
    <property type="match status" value="1"/>
</dbReference>
<keyword evidence="2 5" id="KW-0812">Transmembrane</keyword>
<sequence length="173" mass="19280">MMATVWLFLALLNLVVFTAFIIPRKQPAEASPLFPVAAIKLLRFMWLVPILIFGYSLSLVATISLIEWGCLAIAVIGNILMIKGKLDLGRCHTWAGYYLPGVSAIRTGIFRWLPHPMYTGIVLVILSCSMIYVTHLPAYISAMALICCLYIIIFLLFAAYRESKMLMPLAHGA</sequence>
<keyword evidence="4 5" id="KW-0472">Membrane</keyword>
<gene>
    <name evidence="6" type="ORF">CFY86_09890</name>
</gene>
<reference evidence="6 7" key="1">
    <citation type="submission" date="2017-07" db="EMBL/GenBank/DDBJ databases">
        <title>Raoultella ornithinolytica strain HH3 draft genome.</title>
        <authorList>
            <person name="Duceppe M.-O."/>
            <person name="Huang H."/>
            <person name="Phipps-Todd B."/>
        </authorList>
    </citation>
    <scope>NUCLEOTIDE SEQUENCE [LARGE SCALE GENOMIC DNA]</scope>
    <source>
        <strain evidence="6 7">HH3</strain>
    </source>
</reference>
<dbReference type="Gene3D" id="1.20.120.1630">
    <property type="match status" value="1"/>
</dbReference>
<evidence type="ECO:0000256" key="1">
    <source>
        <dbReference type="ARBA" id="ARBA00004141"/>
    </source>
</evidence>
<comment type="subcellular location">
    <subcellularLocation>
        <location evidence="1">Membrane</location>
        <topology evidence="1">Multi-pass membrane protein</topology>
    </subcellularLocation>
</comment>
<dbReference type="RefSeq" id="WP_088884055.1">
    <property type="nucleotide sequence ID" value="NZ_ABSBPM020000007.1"/>
</dbReference>
<comment type="caution">
    <text evidence="6">The sequence shown here is derived from an EMBL/GenBank/DDBJ whole genome shotgun (WGS) entry which is preliminary data.</text>
</comment>
<keyword evidence="3 5" id="KW-1133">Transmembrane helix</keyword>